<keyword evidence="15" id="KW-1185">Reference proteome</keyword>
<evidence type="ECO:0000256" key="4">
    <source>
        <dbReference type="ARBA" id="ARBA00005259"/>
    </source>
</evidence>
<comment type="pathway">
    <text evidence="2 12">Cofactor biosynthesis; riboflavin biosynthesis; 5-amino-6-(D-ribitylamino)uracil from GTP: step 2/4.</text>
</comment>
<dbReference type="EC" id="1.1.1.193" evidence="12"/>
<name>A0ABX7Q120_9BACT</name>
<dbReference type="InterPro" id="IPR011549">
    <property type="entry name" value="RibD_C"/>
</dbReference>
<evidence type="ECO:0000256" key="1">
    <source>
        <dbReference type="ARBA" id="ARBA00002151"/>
    </source>
</evidence>
<dbReference type="PROSITE" id="PS51747">
    <property type="entry name" value="CYT_DCMP_DEAMINASES_2"/>
    <property type="match status" value="1"/>
</dbReference>
<dbReference type="InterPro" id="IPR050765">
    <property type="entry name" value="Riboflavin_Biosynth_HTPR"/>
</dbReference>
<keyword evidence="8 12" id="KW-0862">Zinc</keyword>
<dbReference type="PIRSF" id="PIRSF006769">
    <property type="entry name" value="RibD"/>
    <property type="match status" value="1"/>
</dbReference>
<keyword evidence="9 12" id="KW-0521">NADP</keyword>
<keyword evidence="11" id="KW-0511">Multifunctional enzyme</keyword>
<dbReference type="Gene3D" id="3.40.430.10">
    <property type="entry name" value="Dihydrofolate Reductase, subunit A"/>
    <property type="match status" value="1"/>
</dbReference>
<dbReference type="InterPro" id="IPR024072">
    <property type="entry name" value="DHFR-like_dom_sf"/>
</dbReference>
<keyword evidence="12 14" id="KW-0378">Hydrolase</keyword>
<evidence type="ECO:0000256" key="5">
    <source>
        <dbReference type="ARBA" id="ARBA00007417"/>
    </source>
</evidence>
<comment type="function">
    <text evidence="1 12">Converts 2,5-diamino-6-(ribosylamino)-4(3h)-pyrimidinone 5'-phosphate into 5-amino-6-(ribosylamino)-2,4(1h,3h)-pyrimidinedione 5'-phosphate.</text>
</comment>
<evidence type="ECO:0000256" key="9">
    <source>
        <dbReference type="ARBA" id="ARBA00022857"/>
    </source>
</evidence>
<evidence type="ECO:0000256" key="11">
    <source>
        <dbReference type="ARBA" id="ARBA00023268"/>
    </source>
</evidence>
<keyword evidence="6 12" id="KW-0686">Riboflavin biosynthesis</keyword>
<keyword evidence="7 12" id="KW-0479">Metal-binding</keyword>
<dbReference type="EMBL" id="CP071382">
    <property type="protein sequence ID" value="QSV45103.1"/>
    <property type="molecule type" value="Genomic_DNA"/>
</dbReference>
<evidence type="ECO:0000256" key="8">
    <source>
        <dbReference type="ARBA" id="ARBA00022833"/>
    </source>
</evidence>
<dbReference type="NCBIfam" id="TIGR00326">
    <property type="entry name" value="eubact_ribD"/>
    <property type="match status" value="1"/>
</dbReference>
<comment type="similarity">
    <text evidence="4 12">In the N-terminal section; belongs to the cytidine and deoxycytidylate deaminase family.</text>
</comment>
<dbReference type="SUPFAM" id="SSF53597">
    <property type="entry name" value="Dihydrofolate reductase-like"/>
    <property type="match status" value="1"/>
</dbReference>
<evidence type="ECO:0000259" key="13">
    <source>
        <dbReference type="PROSITE" id="PS51747"/>
    </source>
</evidence>
<comment type="similarity">
    <text evidence="5 12">In the C-terminal section; belongs to the HTP reductase family.</text>
</comment>
<dbReference type="InterPro" id="IPR002734">
    <property type="entry name" value="RibDG_C"/>
</dbReference>
<dbReference type="InterPro" id="IPR016193">
    <property type="entry name" value="Cytidine_deaminase-like"/>
</dbReference>
<evidence type="ECO:0000256" key="7">
    <source>
        <dbReference type="ARBA" id="ARBA00022723"/>
    </source>
</evidence>
<comment type="cofactor">
    <cofactor evidence="12">
        <name>Zn(2+)</name>
        <dbReference type="ChEBI" id="CHEBI:29105"/>
    </cofactor>
    <text evidence="12">Binds 1 zinc ion.</text>
</comment>
<dbReference type="PROSITE" id="PS00903">
    <property type="entry name" value="CYT_DCMP_DEAMINASES_1"/>
    <property type="match status" value="1"/>
</dbReference>
<gene>
    <name evidence="14" type="primary">ribD</name>
    <name evidence="14" type="ORF">JZM60_13275</name>
</gene>
<comment type="pathway">
    <text evidence="3 12">Cofactor biosynthesis; riboflavin biosynthesis; 5-amino-6-(D-ribitylamino)uracil from GTP: step 3/4.</text>
</comment>
<evidence type="ECO:0000256" key="10">
    <source>
        <dbReference type="ARBA" id="ARBA00023002"/>
    </source>
</evidence>
<dbReference type="RefSeq" id="WP_207162909.1">
    <property type="nucleotide sequence ID" value="NZ_CP071382.1"/>
</dbReference>
<dbReference type="InterPro" id="IPR004794">
    <property type="entry name" value="Eubact_RibD"/>
</dbReference>
<protein>
    <recommendedName>
        <fullName evidence="12">Riboflavin biosynthesis protein RibD</fullName>
    </recommendedName>
    <domain>
        <recommendedName>
            <fullName evidence="12">Diaminohydroxyphosphoribosylaminopyrimidine deaminase</fullName>
            <shortName evidence="12">DRAP deaminase</shortName>
            <ecNumber evidence="12">3.5.4.26</ecNumber>
        </recommendedName>
        <alternativeName>
            <fullName evidence="12">Riboflavin-specific deaminase</fullName>
        </alternativeName>
    </domain>
    <domain>
        <recommendedName>
            <fullName evidence="12">5-amino-6-(5-phosphoribosylamino)uracil reductase</fullName>
            <ecNumber evidence="12">1.1.1.193</ecNumber>
        </recommendedName>
        <alternativeName>
            <fullName evidence="12">HTP reductase</fullName>
        </alternativeName>
    </domain>
</protein>
<dbReference type="Pfam" id="PF00383">
    <property type="entry name" value="dCMP_cyt_deam_1"/>
    <property type="match status" value="1"/>
</dbReference>
<evidence type="ECO:0000256" key="12">
    <source>
        <dbReference type="PIRNR" id="PIRNR006769"/>
    </source>
</evidence>
<dbReference type="InterPro" id="IPR016192">
    <property type="entry name" value="APOBEC/CMP_deaminase_Zn-bd"/>
</dbReference>
<sequence>MVNSAEKFMRRALVLAKRGEGKTSPNPAVGCVIVRDGAIVGEGWHRRAGTPHAEVHALRQAGELARNADVYVTLEPCSHYGKTPPCADALVEAGVRRVFVGMVDPNPKVSGRGIQRLQSAGIEVVTGILEAGCRRLNEPFVKHVTTGLPFVILKSAMTMDGKTATATGDSRWITNEKSRHYVHRLRSKVDGIMVGVGTVIADDPQLTARIPSGRDPLRIVVDSSLRIPPDSRILRQESAATTVVATISKELNRIACLQYPGVEILQCNEDDGTVDLRDLLARLGSRGVQSVLIEGGSTLAGRALRAGLIDKFVLFYAPKFLGGADGFGLFSGPASRMMAECRRLKDVTVRRFGDDVMIEAYPEEECLPVS</sequence>
<dbReference type="PANTHER" id="PTHR38011">
    <property type="entry name" value="DIHYDROFOLATE REDUCTASE FAMILY PROTEIN (AFU_ORTHOLOGUE AFUA_8G06820)"/>
    <property type="match status" value="1"/>
</dbReference>
<dbReference type="GO" id="GO:0008835">
    <property type="term" value="F:diaminohydroxyphosphoribosylaminopyrimidine deaminase activity"/>
    <property type="evidence" value="ECO:0007669"/>
    <property type="project" value="UniProtKB-EC"/>
</dbReference>
<dbReference type="CDD" id="cd01284">
    <property type="entry name" value="Riboflavin_deaminase-reductase"/>
    <property type="match status" value="1"/>
</dbReference>
<accession>A0ABX7Q120</accession>
<feature type="domain" description="CMP/dCMP-type deaminase" evidence="13">
    <location>
        <begin position="3"/>
        <end position="125"/>
    </location>
</feature>
<dbReference type="Gene3D" id="3.40.140.10">
    <property type="entry name" value="Cytidine Deaminase, domain 2"/>
    <property type="match status" value="1"/>
</dbReference>
<dbReference type="SUPFAM" id="SSF53927">
    <property type="entry name" value="Cytidine deaminase-like"/>
    <property type="match status" value="1"/>
</dbReference>
<proteinExistence type="inferred from homology"/>
<evidence type="ECO:0000256" key="3">
    <source>
        <dbReference type="ARBA" id="ARBA00004910"/>
    </source>
</evidence>
<evidence type="ECO:0000256" key="6">
    <source>
        <dbReference type="ARBA" id="ARBA00022619"/>
    </source>
</evidence>
<dbReference type="EC" id="3.5.4.26" evidence="12"/>
<evidence type="ECO:0000256" key="2">
    <source>
        <dbReference type="ARBA" id="ARBA00004882"/>
    </source>
</evidence>
<evidence type="ECO:0000313" key="14">
    <source>
        <dbReference type="EMBL" id="QSV45103.1"/>
    </source>
</evidence>
<dbReference type="InterPro" id="IPR002125">
    <property type="entry name" value="CMP_dCMP_dom"/>
</dbReference>
<comment type="catalytic activity">
    <reaction evidence="12">
        <text>2,5-diamino-6-hydroxy-4-(5-phosphoribosylamino)-pyrimidine + H2O + H(+) = 5-amino-6-(5-phospho-D-ribosylamino)uracil + NH4(+)</text>
        <dbReference type="Rhea" id="RHEA:21868"/>
        <dbReference type="ChEBI" id="CHEBI:15377"/>
        <dbReference type="ChEBI" id="CHEBI:15378"/>
        <dbReference type="ChEBI" id="CHEBI:28938"/>
        <dbReference type="ChEBI" id="CHEBI:58453"/>
        <dbReference type="ChEBI" id="CHEBI:58614"/>
        <dbReference type="EC" id="3.5.4.26"/>
    </reaction>
</comment>
<dbReference type="NCBIfam" id="TIGR00227">
    <property type="entry name" value="ribD_Cterm"/>
    <property type="match status" value="1"/>
</dbReference>
<comment type="catalytic activity">
    <reaction evidence="12">
        <text>5-amino-6-(5-phospho-D-ribitylamino)uracil + NADP(+) = 5-amino-6-(5-phospho-D-ribosylamino)uracil + NADPH + H(+)</text>
        <dbReference type="Rhea" id="RHEA:17845"/>
        <dbReference type="ChEBI" id="CHEBI:15378"/>
        <dbReference type="ChEBI" id="CHEBI:57783"/>
        <dbReference type="ChEBI" id="CHEBI:58349"/>
        <dbReference type="ChEBI" id="CHEBI:58421"/>
        <dbReference type="ChEBI" id="CHEBI:58453"/>
        <dbReference type="EC" id="1.1.1.193"/>
    </reaction>
</comment>
<keyword evidence="10 12" id="KW-0560">Oxidoreductase</keyword>
<organism evidence="14 15">
    <name type="scientific">Geobacter benzoatilyticus</name>
    <dbReference type="NCBI Taxonomy" id="2815309"/>
    <lineage>
        <taxon>Bacteria</taxon>
        <taxon>Pseudomonadati</taxon>
        <taxon>Thermodesulfobacteriota</taxon>
        <taxon>Desulfuromonadia</taxon>
        <taxon>Geobacterales</taxon>
        <taxon>Geobacteraceae</taxon>
        <taxon>Geobacter</taxon>
    </lineage>
</organism>
<dbReference type="PANTHER" id="PTHR38011:SF7">
    <property type="entry name" value="2,5-DIAMINO-6-RIBOSYLAMINO-4(3H)-PYRIMIDINONE 5'-PHOSPHATE REDUCTASE"/>
    <property type="match status" value="1"/>
</dbReference>
<reference evidence="14 15" key="1">
    <citation type="submission" date="2021-03" db="EMBL/GenBank/DDBJ databases">
        <title>Geobacter metallireducens gen. nov. sp. nov., a microorganism capable of coupling the complete oxidation of organic compounds to the reduction of iron and other metals.</title>
        <authorList>
            <person name="Li Y."/>
        </authorList>
    </citation>
    <scope>NUCLEOTIDE SEQUENCE [LARGE SCALE GENOMIC DNA]</scope>
    <source>
        <strain evidence="14 15">Jerry-YX</strain>
    </source>
</reference>
<dbReference type="Pfam" id="PF01872">
    <property type="entry name" value="RibD_C"/>
    <property type="match status" value="1"/>
</dbReference>
<evidence type="ECO:0000313" key="15">
    <source>
        <dbReference type="Proteomes" id="UP000663651"/>
    </source>
</evidence>
<dbReference type="GO" id="GO:0008703">
    <property type="term" value="F:5-amino-6-(5-phosphoribosylamino)uracil reductase activity"/>
    <property type="evidence" value="ECO:0007669"/>
    <property type="project" value="UniProtKB-EC"/>
</dbReference>
<dbReference type="Proteomes" id="UP000663651">
    <property type="component" value="Chromosome"/>
</dbReference>